<dbReference type="InterPro" id="IPR044810">
    <property type="entry name" value="WRKY_plant"/>
</dbReference>
<sequence length="114" mass="12899">MDRRFNRNPFIGEQEENDTTPENSSESPASSTFNDVMKMTSTTCSPKKRRGMQKRVISVPIKDVEGSRLRGESAPPSDSWAWRKYGQKPIKGSPYPRSASYYNTTTTTTIIVFV</sequence>
<keyword evidence="5" id="KW-0539">Nucleus</keyword>
<evidence type="ECO:0000256" key="4">
    <source>
        <dbReference type="ARBA" id="ARBA00023163"/>
    </source>
</evidence>
<keyword evidence="3" id="KW-0238">DNA-binding</keyword>
<organism evidence="8">
    <name type="scientific">Zanthoxylum armatum</name>
    <dbReference type="NCBI Taxonomy" id="67938"/>
    <lineage>
        <taxon>Eukaryota</taxon>
        <taxon>Viridiplantae</taxon>
        <taxon>Streptophyta</taxon>
        <taxon>Embryophyta</taxon>
        <taxon>Tracheophyta</taxon>
        <taxon>Spermatophyta</taxon>
        <taxon>Magnoliopsida</taxon>
        <taxon>eudicotyledons</taxon>
        <taxon>Gunneridae</taxon>
        <taxon>Pentapetalae</taxon>
        <taxon>rosids</taxon>
        <taxon>malvids</taxon>
        <taxon>Sapindales</taxon>
        <taxon>Rutaceae</taxon>
        <taxon>Zanthoxyloideae</taxon>
        <taxon>Zanthoxylum</taxon>
    </lineage>
</organism>
<evidence type="ECO:0000259" key="7">
    <source>
        <dbReference type="PROSITE" id="PS50811"/>
    </source>
</evidence>
<protein>
    <submittedName>
        <fullName evidence="8">WRKY transcription factor protein 29</fullName>
    </submittedName>
</protein>
<keyword evidence="2" id="KW-0805">Transcription regulation</keyword>
<dbReference type="GO" id="GO:0000976">
    <property type="term" value="F:transcription cis-regulatory region binding"/>
    <property type="evidence" value="ECO:0007669"/>
    <property type="project" value="TreeGrafter"/>
</dbReference>
<dbReference type="InterPro" id="IPR036576">
    <property type="entry name" value="WRKY_dom_sf"/>
</dbReference>
<dbReference type="PANTHER" id="PTHR32096">
    <property type="entry name" value="WRKY TRANSCRIPTION FACTOR 30-RELATED-RELATED"/>
    <property type="match status" value="1"/>
</dbReference>
<reference evidence="8" key="1">
    <citation type="submission" date="2020-12" db="EMBL/GenBank/DDBJ databases">
        <authorList>
            <person name="Wang Y."/>
            <person name="Feng F."/>
        </authorList>
    </citation>
    <scope>NUCLEOTIDE SEQUENCE</scope>
</reference>
<feature type="region of interest" description="Disordered" evidence="6">
    <location>
        <begin position="1"/>
        <end position="36"/>
    </location>
</feature>
<name>A0A8F1NP00_9ROSI</name>
<evidence type="ECO:0000313" key="8">
    <source>
        <dbReference type="EMBL" id="QWQ79547.1"/>
    </source>
</evidence>
<feature type="domain" description="WRKY" evidence="7">
    <location>
        <begin position="71"/>
        <end position="98"/>
    </location>
</feature>
<dbReference type="AlphaFoldDB" id="A0A8F1NP00"/>
<dbReference type="SMART" id="SM00774">
    <property type="entry name" value="WRKY"/>
    <property type="match status" value="1"/>
</dbReference>
<dbReference type="SUPFAM" id="SSF118290">
    <property type="entry name" value="WRKY DNA-binding domain"/>
    <property type="match status" value="1"/>
</dbReference>
<evidence type="ECO:0000256" key="2">
    <source>
        <dbReference type="ARBA" id="ARBA00023015"/>
    </source>
</evidence>
<dbReference type="Gene3D" id="2.20.25.80">
    <property type="entry name" value="WRKY domain"/>
    <property type="match status" value="1"/>
</dbReference>
<dbReference type="PANTHER" id="PTHR32096:SF137">
    <property type="entry name" value="WRKY TRANSCRIPTION FACTOR 65 ISOFORM X1-RELATED"/>
    <property type="match status" value="1"/>
</dbReference>
<evidence type="ECO:0000256" key="1">
    <source>
        <dbReference type="ARBA" id="ARBA00004123"/>
    </source>
</evidence>
<dbReference type="Pfam" id="PF03106">
    <property type="entry name" value="WRKY"/>
    <property type="match status" value="1"/>
</dbReference>
<dbReference type="InterPro" id="IPR003657">
    <property type="entry name" value="WRKY_dom"/>
</dbReference>
<dbReference type="GO" id="GO:0003700">
    <property type="term" value="F:DNA-binding transcription factor activity"/>
    <property type="evidence" value="ECO:0007669"/>
    <property type="project" value="InterPro"/>
</dbReference>
<accession>A0A8F1NP00</accession>
<comment type="subcellular location">
    <subcellularLocation>
        <location evidence="1">Nucleus</location>
    </subcellularLocation>
</comment>
<feature type="compositionally biased region" description="Polar residues" evidence="6">
    <location>
        <begin position="20"/>
        <end position="36"/>
    </location>
</feature>
<evidence type="ECO:0000256" key="3">
    <source>
        <dbReference type="ARBA" id="ARBA00023125"/>
    </source>
</evidence>
<dbReference type="PROSITE" id="PS50811">
    <property type="entry name" value="WRKY"/>
    <property type="match status" value="1"/>
</dbReference>
<evidence type="ECO:0000256" key="5">
    <source>
        <dbReference type="ARBA" id="ARBA00023242"/>
    </source>
</evidence>
<dbReference type="GO" id="GO:0005634">
    <property type="term" value="C:nucleus"/>
    <property type="evidence" value="ECO:0007669"/>
    <property type="project" value="UniProtKB-SubCell"/>
</dbReference>
<evidence type="ECO:0000256" key="6">
    <source>
        <dbReference type="SAM" id="MobiDB-lite"/>
    </source>
</evidence>
<keyword evidence="4" id="KW-0804">Transcription</keyword>
<dbReference type="EMBL" id="MW321468">
    <property type="protein sequence ID" value="QWQ79547.1"/>
    <property type="molecule type" value="mRNA"/>
</dbReference>
<proteinExistence type="evidence at transcript level"/>